<keyword evidence="2" id="KW-0418">Kinase</keyword>
<feature type="region of interest" description="Disordered" evidence="5">
    <location>
        <begin position="243"/>
        <end position="262"/>
    </location>
</feature>
<keyword evidence="1" id="KW-0808">Transferase</keyword>
<accession>A0ABU4C7P4</accession>
<evidence type="ECO:0000256" key="3">
    <source>
        <dbReference type="ARBA" id="ARBA00023015"/>
    </source>
</evidence>
<dbReference type="PROSITE" id="PS50921">
    <property type="entry name" value="ANTAR"/>
    <property type="match status" value="1"/>
</dbReference>
<dbReference type="Proteomes" id="UP001185737">
    <property type="component" value="Unassembled WGS sequence"/>
</dbReference>
<dbReference type="SUPFAM" id="SSF52172">
    <property type="entry name" value="CheY-like"/>
    <property type="match status" value="1"/>
</dbReference>
<dbReference type="InterPro" id="IPR012074">
    <property type="entry name" value="GAF_ANTAR"/>
</dbReference>
<evidence type="ECO:0000256" key="4">
    <source>
        <dbReference type="ARBA" id="ARBA00023163"/>
    </source>
</evidence>
<evidence type="ECO:0000256" key="5">
    <source>
        <dbReference type="SAM" id="MobiDB-lite"/>
    </source>
</evidence>
<feature type="compositionally biased region" description="Basic and acidic residues" evidence="5">
    <location>
        <begin position="244"/>
        <end position="254"/>
    </location>
</feature>
<dbReference type="Gene3D" id="1.10.10.10">
    <property type="entry name" value="Winged helix-like DNA-binding domain superfamily/Winged helix DNA-binding domain"/>
    <property type="match status" value="1"/>
</dbReference>
<evidence type="ECO:0000313" key="8">
    <source>
        <dbReference type="Proteomes" id="UP001185737"/>
    </source>
</evidence>
<dbReference type="Pfam" id="PF13185">
    <property type="entry name" value="GAF_2"/>
    <property type="match status" value="1"/>
</dbReference>
<keyword evidence="3" id="KW-0805">Transcription regulation</keyword>
<keyword evidence="4" id="KW-0804">Transcription</keyword>
<dbReference type="SMART" id="SM00065">
    <property type="entry name" value="GAF"/>
    <property type="match status" value="1"/>
</dbReference>
<dbReference type="InterPro" id="IPR003018">
    <property type="entry name" value="GAF"/>
</dbReference>
<name>A0ABU4C7P4_RHOJO</name>
<dbReference type="Gene3D" id="3.30.450.40">
    <property type="match status" value="1"/>
</dbReference>
<evidence type="ECO:0000259" key="6">
    <source>
        <dbReference type="PROSITE" id="PS50921"/>
    </source>
</evidence>
<dbReference type="InterPro" id="IPR036388">
    <property type="entry name" value="WH-like_DNA-bd_sf"/>
</dbReference>
<evidence type="ECO:0000256" key="2">
    <source>
        <dbReference type="ARBA" id="ARBA00022777"/>
    </source>
</evidence>
<keyword evidence="8" id="KW-1185">Reference proteome</keyword>
<dbReference type="EMBL" id="JAWLKA010000001">
    <property type="protein sequence ID" value="MDV6279308.1"/>
    <property type="molecule type" value="Genomic_DNA"/>
</dbReference>
<dbReference type="SUPFAM" id="SSF55781">
    <property type="entry name" value="GAF domain-like"/>
    <property type="match status" value="1"/>
</dbReference>
<dbReference type="InterPro" id="IPR029016">
    <property type="entry name" value="GAF-like_dom_sf"/>
</dbReference>
<dbReference type="InterPro" id="IPR011006">
    <property type="entry name" value="CheY-like_superfamily"/>
</dbReference>
<dbReference type="RefSeq" id="WP_280783736.1">
    <property type="nucleotide sequence ID" value="NZ_JAWLKA010000001.1"/>
</dbReference>
<evidence type="ECO:0000313" key="7">
    <source>
        <dbReference type="EMBL" id="MDV6279308.1"/>
    </source>
</evidence>
<gene>
    <name evidence="7" type="ORF">R3Q59_02150</name>
</gene>
<dbReference type="PIRSF" id="PIRSF036625">
    <property type="entry name" value="GAF_ANTAR"/>
    <property type="match status" value="1"/>
</dbReference>
<sequence length="262" mass="27705">MAAELVGDMSATNALDVVIEGVAALRGEAATQNLETVLGRLAKTALVAVADADAVSVTQLEDGVPRTVASTDDAVIALDECQYAAGRGPGLQAATSLRPVRVAGADRDRFPEFTIAAENAGIRACLSVPVLLDDRDPGDVVGAFNVYSYRVEAFDPFDERLLRLLTTAASAAIGNARGWQHASTHAEQLATALVSRAEIDQAKGVLMAVHGFTSDQAFRHLKQISQRTNTKLNQVARKFMQDCTTDRLSKREPGGEAAGDSV</sequence>
<evidence type="ECO:0000256" key="1">
    <source>
        <dbReference type="ARBA" id="ARBA00022679"/>
    </source>
</evidence>
<feature type="domain" description="ANTAR" evidence="6">
    <location>
        <begin position="179"/>
        <end position="240"/>
    </location>
</feature>
<protein>
    <submittedName>
        <fullName evidence="7">GAF and ANTAR domain-containing protein</fullName>
    </submittedName>
</protein>
<organism evidence="7 8">
    <name type="scientific">Rhodococcus jostii</name>
    <dbReference type="NCBI Taxonomy" id="132919"/>
    <lineage>
        <taxon>Bacteria</taxon>
        <taxon>Bacillati</taxon>
        <taxon>Actinomycetota</taxon>
        <taxon>Actinomycetes</taxon>
        <taxon>Mycobacteriales</taxon>
        <taxon>Nocardiaceae</taxon>
        <taxon>Rhodococcus</taxon>
    </lineage>
</organism>
<dbReference type="InterPro" id="IPR005561">
    <property type="entry name" value="ANTAR"/>
</dbReference>
<comment type="caution">
    <text evidence="7">The sequence shown here is derived from an EMBL/GenBank/DDBJ whole genome shotgun (WGS) entry which is preliminary data.</text>
</comment>
<proteinExistence type="predicted"/>
<reference evidence="7 8" key="1">
    <citation type="submission" date="2023-10" db="EMBL/GenBank/DDBJ databases">
        <title>Development of a sustainable strategy for remediation of hydrocarbon-contaminated territories based on the waste exchange concept.</title>
        <authorList>
            <person name="Krivoruchko A."/>
        </authorList>
    </citation>
    <scope>NUCLEOTIDE SEQUENCE [LARGE SCALE GENOMIC DNA]</scope>
    <source>
        <strain evidence="7 8">IEGM 60</strain>
    </source>
</reference>
<dbReference type="Pfam" id="PF03861">
    <property type="entry name" value="ANTAR"/>
    <property type="match status" value="1"/>
</dbReference>
<dbReference type="SMART" id="SM01012">
    <property type="entry name" value="ANTAR"/>
    <property type="match status" value="1"/>
</dbReference>